<dbReference type="PANTHER" id="PTHR37984:SF5">
    <property type="entry name" value="PROTEIN NYNRIN-LIKE"/>
    <property type="match status" value="1"/>
</dbReference>
<dbReference type="InterPro" id="IPR012337">
    <property type="entry name" value="RNaseH-like_sf"/>
</dbReference>
<dbReference type="InterPro" id="IPR036397">
    <property type="entry name" value="RNaseH_sf"/>
</dbReference>
<reference evidence="2" key="1">
    <citation type="submission" date="2017-03" db="EMBL/GenBank/DDBJ databases">
        <title>Phytopthora megakarya and P. palmivora, two closely related causual agents of cacao black pod achieved similar genome size and gene model numbers by different mechanisms.</title>
        <authorList>
            <person name="Ali S."/>
            <person name="Shao J."/>
            <person name="Larry D.J."/>
            <person name="Kronmiller B."/>
            <person name="Shen D."/>
            <person name="Strem M.D."/>
            <person name="Melnick R.L."/>
            <person name="Guiltinan M.J."/>
            <person name="Tyler B.M."/>
            <person name="Meinhardt L.W."/>
            <person name="Bailey B.A."/>
        </authorList>
    </citation>
    <scope>NUCLEOTIDE SEQUENCE [LARGE SCALE GENOMIC DNA]</scope>
    <source>
        <strain evidence="2">zdho120</strain>
    </source>
</reference>
<evidence type="ECO:0000313" key="1">
    <source>
        <dbReference type="EMBL" id="OWZ09341.1"/>
    </source>
</evidence>
<evidence type="ECO:0000313" key="2">
    <source>
        <dbReference type="Proteomes" id="UP000198211"/>
    </source>
</evidence>
<dbReference type="EMBL" id="NBNE01002827">
    <property type="protein sequence ID" value="OWZ09341.1"/>
    <property type="molecule type" value="Genomic_DNA"/>
</dbReference>
<dbReference type="SUPFAM" id="SSF53098">
    <property type="entry name" value="Ribonuclease H-like"/>
    <property type="match status" value="1"/>
</dbReference>
<dbReference type="OrthoDB" id="117286at2759"/>
<organism evidence="1 2">
    <name type="scientific">Phytophthora megakarya</name>
    <dbReference type="NCBI Taxonomy" id="4795"/>
    <lineage>
        <taxon>Eukaryota</taxon>
        <taxon>Sar</taxon>
        <taxon>Stramenopiles</taxon>
        <taxon>Oomycota</taxon>
        <taxon>Peronosporomycetes</taxon>
        <taxon>Peronosporales</taxon>
        <taxon>Peronosporaceae</taxon>
        <taxon>Phytophthora</taxon>
    </lineage>
</organism>
<dbReference type="AlphaFoldDB" id="A0A225VUZ0"/>
<dbReference type="GO" id="GO:0003676">
    <property type="term" value="F:nucleic acid binding"/>
    <property type="evidence" value="ECO:0007669"/>
    <property type="project" value="InterPro"/>
</dbReference>
<keyword evidence="1" id="KW-0695">RNA-directed DNA polymerase</keyword>
<gene>
    <name evidence="1" type="ORF">PHMEG_00017976</name>
</gene>
<keyword evidence="2" id="KW-1185">Reference proteome</keyword>
<dbReference type="Gene3D" id="3.30.420.10">
    <property type="entry name" value="Ribonuclease H-like superfamily/Ribonuclease H"/>
    <property type="match status" value="1"/>
</dbReference>
<protein>
    <submittedName>
        <fullName evidence="1">Reverse transcriptase</fullName>
    </submittedName>
</protein>
<keyword evidence="1" id="KW-0548">Nucleotidyltransferase</keyword>
<dbReference type="GO" id="GO:0003964">
    <property type="term" value="F:RNA-directed DNA polymerase activity"/>
    <property type="evidence" value="ECO:0007669"/>
    <property type="project" value="UniProtKB-KW"/>
</dbReference>
<name>A0A225VUZ0_9STRA</name>
<accession>A0A225VUZ0</accession>
<dbReference type="PANTHER" id="PTHR37984">
    <property type="entry name" value="PROTEIN CBG26694"/>
    <property type="match status" value="1"/>
</dbReference>
<sequence length="162" mass="19473">MCKAMARTEAQDVAEAYEECVFRRFGAREMIRHDRDPRFMGRVFKHFRKMLGTDNARPWPTAPMLTDNQSDWDELAEKLMWALNSSFDFTRLDTPFYLVHGWDAQGTIEAVMGDFPRDVQLRDAQEWRTKIQRQDEYARAWTRDLHVKAKRRRAEDQNRKWK</sequence>
<proteinExistence type="predicted"/>
<dbReference type="InterPro" id="IPR050951">
    <property type="entry name" value="Retrovirus_Pol_polyprotein"/>
</dbReference>
<keyword evidence="1" id="KW-0808">Transferase</keyword>
<dbReference type="Proteomes" id="UP000198211">
    <property type="component" value="Unassembled WGS sequence"/>
</dbReference>
<comment type="caution">
    <text evidence="1">The sequence shown here is derived from an EMBL/GenBank/DDBJ whole genome shotgun (WGS) entry which is preliminary data.</text>
</comment>